<feature type="compositionally biased region" description="Basic and acidic residues" evidence="3">
    <location>
        <begin position="259"/>
        <end position="271"/>
    </location>
</feature>
<gene>
    <name evidence="5" type="ORF">HYPSUDRAFT_64542</name>
</gene>
<dbReference type="OMA" id="IKAHFAS"/>
<feature type="compositionally biased region" description="Basic and acidic residues" evidence="3">
    <location>
        <begin position="57"/>
        <end position="93"/>
    </location>
</feature>
<dbReference type="PANTHER" id="PTHR23236:SF51">
    <property type="entry name" value="NUCLEOLAR PROTEIN 6"/>
    <property type="match status" value="1"/>
</dbReference>
<dbReference type="GO" id="GO:0019843">
    <property type="term" value="F:rRNA binding"/>
    <property type="evidence" value="ECO:0007669"/>
    <property type="project" value="TreeGrafter"/>
</dbReference>
<evidence type="ECO:0000313" key="6">
    <source>
        <dbReference type="Proteomes" id="UP000054270"/>
    </source>
</evidence>
<evidence type="ECO:0000313" key="5">
    <source>
        <dbReference type="EMBL" id="KJA25816.1"/>
    </source>
</evidence>
<feature type="region of interest" description="Disordered" evidence="3">
    <location>
        <begin position="1"/>
        <end position="152"/>
    </location>
</feature>
<dbReference type="Gene3D" id="3.30.70.330">
    <property type="match status" value="1"/>
</dbReference>
<dbReference type="OrthoDB" id="167718at2759"/>
<feature type="region of interest" description="Disordered" evidence="3">
    <location>
        <begin position="259"/>
        <end position="342"/>
    </location>
</feature>
<dbReference type="InterPro" id="IPR034228">
    <property type="entry name" value="Nop6_RRM"/>
</dbReference>
<dbReference type="EMBL" id="KN817530">
    <property type="protein sequence ID" value="KJA25816.1"/>
    <property type="molecule type" value="Genomic_DNA"/>
</dbReference>
<feature type="compositionally biased region" description="Basic and acidic residues" evidence="3">
    <location>
        <begin position="16"/>
        <end position="29"/>
    </location>
</feature>
<dbReference type="Proteomes" id="UP000054270">
    <property type="component" value="Unassembled WGS sequence"/>
</dbReference>
<dbReference type="SUPFAM" id="SSF54928">
    <property type="entry name" value="RNA-binding domain, RBD"/>
    <property type="match status" value="1"/>
</dbReference>
<evidence type="ECO:0000256" key="1">
    <source>
        <dbReference type="ARBA" id="ARBA00022884"/>
    </source>
</evidence>
<name>A0A0D2PB49_HYPSF</name>
<feature type="domain" description="RRM" evidence="4">
    <location>
        <begin position="155"/>
        <end position="239"/>
    </location>
</feature>
<dbReference type="GO" id="GO:0042274">
    <property type="term" value="P:ribosomal small subunit biogenesis"/>
    <property type="evidence" value="ECO:0007669"/>
    <property type="project" value="TreeGrafter"/>
</dbReference>
<protein>
    <recommendedName>
        <fullName evidence="4">RRM domain-containing protein</fullName>
    </recommendedName>
</protein>
<sequence>MSTAQKLTKKQKKGVAFRERKSGKRHDESSMEANAVPAMEDEDLAGDAGYPHQGAGDNDKKKGKAGDHARGGEGKHPEGKDGGKGKGKAKAEDVPVAVEVVKKGAQKRKREEDEAGEGGSAEKTSPKKTAKRKKTDGKDTTKPEEKKEKPSKQRFLLFLGNLKYTTPLSAIQAHFAICDPPPTVRLLTPKSIAGGPAQKLKSKGCAFLEFSHRNALQQGLKLHQTMLDGRMINVELTAGGGGKSDSRLTKVRERNKALLEEREERVEKEATADGSFPNLPSRPQRFSATSGMEHAPVTQKTWTVGDADDGETHRGGERHHKKSKSKFPAKTWGTGVNAIPVG</sequence>
<feature type="compositionally biased region" description="Basic and acidic residues" evidence="3">
    <location>
        <begin position="136"/>
        <end position="151"/>
    </location>
</feature>
<dbReference type="InterPro" id="IPR012677">
    <property type="entry name" value="Nucleotide-bd_a/b_plait_sf"/>
</dbReference>
<dbReference type="PANTHER" id="PTHR23236">
    <property type="entry name" value="EUKARYOTIC TRANSLATION INITIATION FACTOR 4B/4H"/>
    <property type="match status" value="1"/>
</dbReference>
<accession>A0A0D2PB49</accession>
<proteinExistence type="predicted"/>
<feature type="compositionally biased region" description="Basic residues" evidence="3">
    <location>
        <begin position="126"/>
        <end position="135"/>
    </location>
</feature>
<evidence type="ECO:0000256" key="2">
    <source>
        <dbReference type="PROSITE-ProRule" id="PRU00176"/>
    </source>
</evidence>
<reference evidence="6" key="1">
    <citation type="submission" date="2014-04" db="EMBL/GenBank/DDBJ databases">
        <title>Evolutionary Origins and Diversification of the Mycorrhizal Mutualists.</title>
        <authorList>
            <consortium name="DOE Joint Genome Institute"/>
            <consortium name="Mycorrhizal Genomics Consortium"/>
            <person name="Kohler A."/>
            <person name="Kuo A."/>
            <person name="Nagy L.G."/>
            <person name="Floudas D."/>
            <person name="Copeland A."/>
            <person name="Barry K.W."/>
            <person name="Cichocki N."/>
            <person name="Veneault-Fourrey C."/>
            <person name="LaButti K."/>
            <person name="Lindquist E.A."/>
            <person name="Lipzen A."/>
            <person name="Lundell T."/>
            <person name="Morin E."/>
            <person name="Murat C."/>
            <person name="Riley R."/>
            <person name="Ohm R."/>
            <person name="Sun H."/>
            <person name="Tunlid A."/>
            <person name="Henrissat B."/>
            <person name="Grigoriev I.V."/>
            <person name="Hibbett D.S."/>
            <person name="Martin F."/>
        </authorList>
    </citation>
    <scope>NUCLEOTIDE SEQUENCE [LARGE SCALE GENOMIC DNA]</scope>
    <source>
        <strain evidence="6">FD-334 SS-4</strain>
    </source>
</reference>
<dbReference type="InterPro" id="IPR000504">
    <property type="entry name" value="RRM_dom"/>
</dbReference>
<feature type="compositionally biased region" description="Basic residues" evidence="3">
    <location>
        <begin position="316"/>
        <end position="327"/>
    </location>
</feature>
<dbReference type="InterPro" id="IPR035979">
    <property type="entry name" value="RBD_domain_sf"/>
</dbReference>
<dbReference type="GO" id="GO:0005730">
    <property type="term" value="C:nucleolus"/>
    <property type="evidence" value="ECO:0007669"/>
    <property type="project" value="TreeGrafter"/>
</dbReference>
<organism evidence="5 6">
    <name type="scientific">Hypholoma sublateritium (strain FD-334 SS-4)</name>
    <dbReference type="NCBI Taxonomy" id="945553"/>
    <lineage>
        <taxon>Eukaryota</taxon>
        <taxon>Fungi</taxon>
        <taxon>Dikarya</taxon>
        <taxon>Basidiomycota</taxon>
        <taxon>Agaricomycotina</taxon>
        <taxon>Agaricomycetes</taxon>
        <taxon>Agaricomycetidae</taxon>
        <taxon>Agaricales</taxon>
        <taxon>Agaricineae</taxon>
        <taxon>Strophariaceae</taxon>
        <taxon>Hypholoma</taxon>
    </lineage>
</organism>
<keyword evidence="1 2" id="KW-0694">RNA-binding</keyword>
<evidence type="ECO:0000256" key="3">
    <source>
        <dbReference type="SAM" id="MobiDB-lite"/>
    </source>
</evidence>
<dbReference type="PROSITE" id="PS50102">
    <property type="entry name" value="RRM"/>
    <property type="match status" value="1"/>
</dbReference>
<dbReference type="SMART" id="SM00360">
    <property type="entry name" value="RRM"/>
    <property type="match status" value="1"/>
</dbReference>
<dbReference type="STRING" id="945553.A0A0D2PB49"/>
<dbReference type="AlphaFoldDB" id="A0A0D2PB49"/>
<evidence type="ECO:0000259" key="4">
    <source>
        <dbReference type="PROSITE" id="PS50102"/>
    </source>
</evidence>
<dbReference type="CDD" id="cd12400">
    <property type="entry name" value="RRM_Nop6"/>
    <property type="match status" value="1"/>
</dbReference>
<keyword evidence="6" id="KW-1185">Reference proteome</keyword>